<gene>
    <name evidence="2" type="ORF">BEMITA_LOCUS5222</name>
</gene>
<organism evidence="2 3">
    <name type="scientific">Bemisia tabaci</name>
    <name type="common">Sweetpotato whitefly</name>
    <name type="synonym">Aleurodes tabaci</name>
    <dbReference type="NCBI Taxonomy" id="7038"/>
    <lineage>
        <taxon>Eukaryota</taxon>
        <taxon>Metazoa</taxon>
        <taxon>Ecdysozoa</taxon>
        <taxon>Arthropoda</taxon>
        <taxon>Hexapoda</taxon>
        <taxon>Insecta</taxon>
        <taxon>Pterygota</taxon>
        <taxon>Neoptera</taxon>
        <taxon>Paraneoptera</taxon>
        <taxon>Hemiptera</taxon>
        <taxon>Sternorrhyncha</taxon>
        <taxon>Aleyrodoidea</taxon>
        <taxon>Aleyrodidae</taxon>
        <taxon>Aleyrodinae</taxon>
        <taxon>Bemisia</taxon>
    </lineage>
</organism>
<feature type="signal peptide" evidence="1">
    <location>
        <begin position="1"/>
        <end position="27"/>
    </location>
</feature>
<sequence length="212" mass="23932">MLTRVMSSPLILLFGYMCLRISNGVSAASLVKIDTKIPKPIDILNDIPSSTTTNNVPALQKRNVEITPSGVKFSGPGKHSMSGFGSSYGLNFITTGYVDIKLEKLIVQGKSPDPNQTIQFRDNKIFEGGKLICSNLREIQDEPTYQKSHDGALWFTNVQVGEPMSHDEIEAYEDDWAEYEDKKKVKDANKEPWVENEKLAWKFWTRAEDSRK</sequence>
<evidence type="ECO:0000256" key="1">
    <source>
        <dbReference type="SAM" id="SignalP"/>
    </source>
</evidence>
<dbReference type="Proteomes" id="UP001152759">
    <property type="component" value="Chromosome 3"/>
</dbReference>
<dbReference type="AlphaFoldDB" id="A0A9P0A7U4"/>
<feature type="chain" id="PRO_5040146667" evidence="1">
    <location>
        <begin position="28"/>
        <end position="212"/>
    </location>
</feature>
<keyword evidence="3" id="KW-1185">Reference proteome</keyword>
<reference evidence="2" key="1">
    <citation type="submission" date="2021-12" db="EMBL/GenBank/DDBJ databases">
        <authorList>
            <person name="King R."/>
        </authorList>
    </citation>
    <scope>NUCLEOTIDE SEQUENCE</scope>
</reference>
<name>A0A9P0A7U4_BEMTA</name>
<protein>
    <submittedName>
        <fullName evidence="2">Uncharacterized protein</fullName>
    </submittedName>
</protein>
<dbReference type="EMBL" id="OU963864">
    <property type="protein sequence ID" value="CAH0386058.1"/>
    <property type="molecule type" value="Genomic_DNA"/>
</dbReference>
<evidence type="ECO:0000313" key="2">
    <source>
        <dbReference type="EMBL" id="CAH0386058.1"/>
    </source>
</evidence>
<dbReference type="KEGG" id="btab:109030796"/>
<accession>A0A9P0A7U4</accession>
<proteinExistence type="predicted"/>
<evidence type="ECO:0000313" key="3">
    <source>
        <dbReference type="Proteomes" id="UP001152759"/>
    </source>
</evidence>
<keyword evidence="1" id="KW-0732">Signal</keyword>